<sequence>MPWVATAYAAGPSLSAAVADFGHAAWIGDMLDRPRQRSAKAPLHPETGLANATVEQRVVAVRSFYEYLVEDGLRERDPVRRGHSSRRGRPPRQGLVRRLEQARSTAPKPLLRAQF</sequence>
<evidence type="ECO:0000313" key="3">
    <source>
        <dbReference type="EMBL" id="WND15958.1"/>
    </source>
</evidence>
<reference evidence="3 4" key="1">
    <citation type="submission" date="2023-09" db="EMBL/GenBank/DDBJ databases">
        <title>The genome sequence of Streptomyces anthocyanicus.</title>
        <authorList>
            <person name="Mo P."/>
        </authorList>
    </citation>
    <scope>NUCLEOTIDE SEQUENCE [LARGE SCALE GENOMIC DNA]</scope>
    <source>
        <strain evidence="3 4">JCM 4387</strain>
    </source>
</reference>
<keyword evidence="4" id="KW-1185">Reference proteome</keyword>
<evidence type="ECO:0000313" key="4">
    <source>
        <dbReference type="Proteomes" id="UP001249394"/>
    </source>
</evidence>
<dbReference type="Gene3D" id="1.10.150.130">
    <property type="match status" value="1"/>
</dbReference>
<feature type="region of interest" description="Disordered" evidence="2">
    <location>
        <begin position="76"/>
        <end position="115"/>
    </location>
</feature>
<organism evidence="3 4">
    <name type="scientific">Streptomyces violaceus</name>
    <name type="common">Streptomyces venezuelae</name>
    <dbReference type="NCBI Taxonomy" id="1936"/>
    <lineage>
        <taxon>Bacteria</taxon>
        <taxon>Bacillati</taxon>
        <taxon>Actinomycetota</taxon>
        <taxon>Actinomycetes</taxon>
        <taxon>Kitasatosporales</taxon>
        <taxon>Streptomycetaceae</taxon>
        <taxon>Streptomyces</taxon>
    </lineage>
</organism>
<evidence type="ECO:0000256" key="1">
    <source>
        <dbReference type="ARBA" id="ARBA00023125"/>
    </source>
</evidence>
<proteinExistence type="predicted"/>
<evidence type="ECO:0008006" key="5">
    <source>
        <dbReference type="Google" id="ProtNLM"/>
    </source>
</evidence>
<dbReference type="EMBL" id="CP134213">
    <property type="protein sequence ID" value="WND15958.1"/>
    <property type="molecule type" value="Genomic_DNA"/>
</dbReference>
<evidence type="ECO:0000256" key="2">
    <source>
        <dbReference type="SAM" id="MobiDB-lite"/>
    </source>
</evidence>
<gene>
    <name evidence="3" type="ORF">RI060_00650</name>
</gene>
<dbReference type="Proteomes" id="UP001249394">
    <property type="component" value="Chromosome"/>
</dbReference>
<dbReference type="InterPro" id="IPR010998">
    <property type="entry name" value="Integrase_recombinase_N"/>
</dbReference>
<accession>A0ABY9U051</accession>
<keyword evidence="1" id="KW-0238">DNA-binding</keyword>
<protein>
    <recommendedName>
        <fullName evidence="5">Core-binding (CB) domain-containing protein</fullName>
    </recommendedName>
</protein>
<name>A0ABY9U051_STRVL</name>
<feature type="compositionally biased region" description="Basic residues" evidence="2">
    <location>
        <begin position="81"/>
        <end position="90"/>
    </location>
</feature>